<dbReference type="InterPro" id="IPR001005">
    <property type="entry name" value="SANT/Myb"/>
</dbReference>
<dbReference type="GO" id="GO:1990380">
    <property type="term" value="F:K48-linked deubiquitinase activity"/>
    <property type="evidence" value="ECO:0007669"/>
    <property type="project" value="InterPro"/>
</dbReference>
<feature type="region of interest" description="Disordered" evidence="2">
    <location>
        <begin position="163"/>
        <end position="226"/>
    </location>
</feature>
<comment type="similarity">
    <text evidence="1">Belongs to the MINDY deubiquitinase family. FAM188 subfamily.</text>
</comment>
<dbReference type="InterPro" id="IPR025257">
    <property type="entry name" value="MINDY-3/4_CD"/>
</dbReference>
<organism evidence="5 6">
    <name type="scientific">Achlya hypogyna</name>
    <name type="common">Oomycete</name>
    <name type="synonym">Protoachlya hypogyna</name>
    <dbReference type="NCBI Taxonomy" id="1202772"/>
    <lineage>
        <taxon>Eukaryota</taxon>
        <taxon>Sar</taxon>
        <taxon>Stramenopiles</taxon>
        <taxon>Oomycota</taxon>
        <taxon>Saprolegniomycetes</taxon>
        <taxon>Saprolegniales</taxon>
        <taxon>Achlyaceae</taxon>
        <taxon>Achlya</taxon>
    </lineage>
</organism>
<evidence type="ECO:0000256" key="1">
    <source>
        <dbReference type="ARBA" id="ARBA00011074"/>
    </source>
</evidence>
<protein>
    <recommendedName>
        <fullName evidence="7">Myb-like domain-containing protein</fullName>
    </recommendedName>
</protein>
<evidence type="ECO:0000313" key="5">
    <source>
        <dbReference type="EMBL" id="OQS00966.1"/>
    </source>
</evidence>
<comment type="caution">
    <text evidence="5">The sequence shown here is derived from an EMBL/GenBank/DDBJ whole genome shotgun (WGS) entry which is preliminary data.</text>
</comment>
<feature type="domain" description="Myb-like" evidence="3">
    <location>
        <begin position="115"/>
        <end position="168"/>
    </location>
</feature>
<evidence type="ECO:0000313" key="6">
    <source>
        <dbReference type="Proteomes" id="UP000243579"/>
    </source>
</evidence>
<dbReference type="InterPro" id="IPR039785">
    <property type="entry name" value="MINY3/4"/>
</dbReference>
<dbReference type="Gene3D" id="1.10.10.60">
    <property type="entry name" value="Homeodomain-like"/>
    <property type="match status" value="1"/>
</dbReference>
<proteinExistence type="inferred from homology"/>
<reference evidence="5 6" key="1">
    <citation type="journal article" date="2014" name="Genome Biol. Evol.">
        <title>The secreted proteins of Achlya hypogyna and Thraustotheca clavata identify the ancestral oomycete secretome and reveal gene acquisitions by horizontal gene transfer.</title>
        <authorList>
            <person name="Misner I."/>
            <person name="Blouin N."/>
            <person name="Leonard G."/>
            <person name="Richards T.A."/>
            <person name="Lane C.E."/>
        </authorList>
    </citation>
    <scope>NUCLEOTIDE SEQUENCE [LARGE SCALE GENOMIC DNA]</scope>
    <source>
        <strain evidence="5 6">ATCC 48635</strain>
    </source>
</reference>
<evidence type="ECO:0000259" key="4">
    <source>
        <dbReference type="SMART" id="SM01174"/>
    </source>
</evidence>
<sequence>MASSKDDGGMRATDMTMDSVHQQSELLVMDYLRGSRCMKTMDALSRWISDKAKKTNKSGNASEIYNKDAAARKDSSGIKSSSVLEYMIGKRKQSKAHRMSCVSPDVATGVSIVPIAKPWSAEDIALLKKAAKSTQSITDKTERWKNVGAVLGRSKRECYDKYKEIKKERKTKTDPPTPKADSSTPRSKGSKAATPKGKRSTAPAPNDDMDSSQSWGSRKASPSVAPDCRAASKYEAVIEDCDDLDDTFDAAVPAKQAVARAPSTANGRAVGSAEMASIRQLLFGAAKKSLTPHWTAQGFPFASAPGYGIVQHEGGPCGVMAVVQAYMLRSLFSNAPGSWQNPTPDQLSRALVDALAHIIWQAGDDKGCCVALQGAQRTMDQVRVSTLASRAAARDFIERNAAEFAEARGFGVVLLVLSVLLTRGPATVAADMDAPDGATPTLIGAHDYCTQEIVNLLLVGYACSNVFDGTQDLGDGLVLRGIAHQGPVGFLTLFEAYEYMVVGDHLKTPATPIWVVCSESHYSTLFADPDAPAAVPVELLYYDGLANQDEPIRLSVDPAGLAAPEKPDAHALTPPLDLVIRTKWPRATVDWNGTDPLL</sequence>
<dbReference type="GO" id="GO:0006508">
    <property type="term" value="P:proteolysis"/>
    <property type="evidence" value="ECO:0007669"/>
    <property type="project" value="UniProtKB-KW"/>
</dbReference>
<evidence type="ECO:0000259" key="3">
    <source>
        <dbReference type="SMART" id="SM00717"/>
    </source>
</evidence>
<feature type="domain" description="Deubiquitinating enzyme MINDY-3/4 conserved" evidence="4">
    <location>
        <begin position="279"/>
        <end position="593"/>
    </location>
</feature>
<dbReference type="OrthoDB" id="10263628at2759"/>
<evidence type="ECO:0008006" key="7">
    <source>
        <dbReference type="Google" id="ProtNLM"/>
    </source>
</evidence>
<keyword evidence="6" id="KW-1185">Reference proteome</keyword>
<dbReference type="PANTHER" id="PTHR12473">
    <property type="entry name" value="UBIQUITIN CARBOXYL-TERMINAL HYDROLASE MINDY-4-RELATED"/>
    <property type="match status" value="1"/>
</dbReference>
<dbReference type="GO" id="GO:0071108">
    <property type="term" value="P:protein K48-linked deubiquitination"/>
    <property type="evidence" value="ECO:0007669"/>
    <property type="project" value="InterPro"/>
</dbReference>
<dbReference type="PANTHER" id="PTHR12473:SF8">
    <property type="entry name" value="UBIQUITIN CARBOXYL-TERMINAL HYDROLASE MINDY-4-RELATED"/>
    <property type="match status" value="1"/>
</dbReference>
<dbReference type="Pfam" id="PF13898">
    <property type="entry name" value="MINDY-3_4_CD"/>
    <property type="match status" value="1"/>
</dbReference>
<dbReference type="CDD" id="cd00167">
    <property type="entry name" value="SANT"/>
    <property type="match status" value="1"/>
</dbReference>
<name>A0A1V9ZSF2_ACHHY</name>
<dbReference type="GO" id="GO:0004843">
    <property type="term" value="F:cysteine-type deubiquitinase activity"/>
    <property type="evidence" value="ECO:0007669"/>
    <property type="project" value="UniProtKB-EC"/>
</dbReference>
<dbReference type="AlphaFoldDB" id="A0A1V9ZSF2"/>
<evidence type="ECO:0000256" key="2">
    <source>
        <dbReference type="SAM" id="MobiDB-lite"/>
    </source>
</evidence>
<dbReference type="Proteomes" id="UP000243579">
    <property type="component" value="Unassembled WGS sequence"/>
</dbReference>
<dbReference type="SMART" id="SM01174">
    <property type="entry name" value="DUF4205"/>
    <property type="match status" value="1"/>
</dbReference>
<dbReference type="SMART" id="SM00717">
    <property type="entry name" value="SANT"/>
    <property type="match status" value="1"/>
</dbReference>
<feature type="compositionally biased region" description="Basic and acidic residues" evidence="2">
    <location>
        <begin position="163"/>
        <end position="173"/>
    </location>
</feature>
<accession>A0A1V9ZSF2</accession>
<dbReference type="EMBL" id="JNBR01000019">
    <property type="protein sequence ID" value="OQS00966.1"/>
    <property type="molecule type" value="Genomic_DNA"/>
</dbReference>
<gene>
    <name evidence="5" type="ORF">ACHHYP_02052</name>
</gene>